<dbReference type="Gene3D" id="3.40.50.1820">
    <property type="entry name" value="alpha/beta hydrolase"/>
    <property type="match status" value="1"/>
</dbReference>
<dbReference type="InterPro" id="IPR049492">
    <property type="entry name" value="BD-FAE-like_dom"/>
</dbReference>
<dbReference type="PANTHER" id="PTHR48081">
    <property type="entry name" value="AB HYDROLASE SUPERFAMILY PROTEIN C4A8.06C"/>
    <property type="match status" value="1"/>
</dbReference>
<dbReference type="GO" id="GO:0016787">
    <property type="term" value="F:hydrolase activity"/>
    <property type="evidence" value="ECO:0007669"/>
    <property type="project" value="UniProtKB-KW"/>
</dbReference>
<evidence type="ECO:0000313" key="4">
    <source>
        <dbReference type="Proteomes" id="UP000053263"/>
    </source>
</evidence>
<dbReference type="EMBL" id="KN832569">
    <property type="protein sequence ID" value="KII84808.1"/>
    <property type="molecule type" value="Genomic_DNA"/>
</dbReference>
<evidence type="ECO:0000313" key="3">
    <source>
        <dbReference type="EMBL" id="KII84808.1"/>
    </source>
</evidence>
<dbReference type="Pfam" id="PF20434">
    <property type="entry name" value="BD-FAE"/>
    <property type="match status" value="1"/>
</dbReference>
<sequence>MDAIANIPTTDVTPELVVPTLKAFAAVLETKRTEIEAVEKKTFQYGDLARQQLDVYYPPSSSGKVPVLFFVYGGGFVSGERAFPGPFSLIYANLGSFYAKRGFLTVIADYRLVPNVGYPTPSEDVRDAALWIVQNAQTVAAAGVQPDVDALFLTSHSAGTVHLVTLLLEAQLRESIAKSLLPRIKGLVLSGGPYTYEPGQGAEFLVKYYGTAEATAKNEALALLKDAPDEYVKALPEVLLVQSERDAGWAKSSGDIFKAALGARLGKEVPRIIGEGHNHISINAALGSGEGEEWAEEAVAWMKARPE</sequence>
<protein>
    <recommendedName>
        <fullName evidence="2">BD-FAE-like domain-containing protein</fullName>
    </recommendedName>
</protein>
<organism evidence="3 4">
    <name type="scientific">Plicaturopsis crispa FD-325 SS-3</name>
    <dbReference type="NCBI Taxonomy" id="944288"/>
    <lineage>
        <taxon>Eukaryota</taxon>
        <taxon>Fungi</taxon>
        <taxon>Dikarya</taxon>
        <taxon>Basidiomycota</taxon>
        <taxon>Agaricomycotina</taxon>
        <taxon>Agaricomycetes</taxon>
        <taxon>Agaricomycetidae</taxon>
        <taxon>Amylocorticiales</taxon>
        <taxon>Amylocorticiaceae</taxon>
        <taxon>Plicatura</taxon>
        <taxon>Plicaturopsis crispa</taxon>
    </lineage>
</organism>
<proteinExistence type="predicted"/>
<evidence type="ECO:0000256" key="1">
    <source>
        <dbReference type="ARBA" id="ARBA00022801"/>
    </source>
</evidence>
<dbReference type="Proteomes" id="UP000053263">
    <property type="component" value="Unassembled WGS sequence"/>
</dbReference>
<accession>A0A0C9T993</accession>
<dbReference type="HOGENOM" id="CLU_012494_8_1_1"/>
<feature type="domain" description="BD-FAE-like" evidence="2">
    <location>
        <begin position="53"/>
        <end position="167"/>
    </location>
</feature>
<dbReference type="AlphaFoldDB" id="A0A0C9T993"/>
<keyword evidence="4" id="KW-1185">Reference proteome</keyword>
<reference evidence="3 4" key="1">
    <citation type="submission" date="2014-06" db="EMBL/GenBank/DDBJ databases">
        <title>Evolutionary Origins and Diversification of the Mycorrhizal Mutualists.</title>
        <authorList>
            <consortium name="DOE Joint Genome Institute"/>
            <consortium name="Mycorrhizal Genomics Consortium"/>
            <person name="Kohler A."/>
            <person name="Kuo A."/>
            <person name="Nagy L.G."/>
            <person name="Floudas D."/>
            <person name="Copeland A."/>
            <person name="Barry K.W."/>
            <person name="Cichocki N."/>
            <person name="Veneault-Fourrey C."/>
            <person name="LaButti K."/>
            <person name="Lindquist E.A."/>
            <person name="Lipzen A."/>
            <person name="Lundell T."/>
            <person name="Morin E."/>
            <person name="Murat C."/>
            <person name="Riley R."/>
            <person name="Ohm R."/>
            <person name="Sun H."/>
            <person name="Tunlid A."/>
            <person name="Henrissat B."/>
            <person name="Grigoriev I.V."/>
            <person name="Hibbett D.S."/>
            <person name="Martin F."/>
        </authorList>
    </citation>
    <scope>NUCLEOTIDE SEQUENCE [LARGE SCALE GENOMIC DNA]</scope>
    <source>
        <strain evidence="3 4">FD-325 SS-3</strain>
    </source>
</reference>
<dbReference type="PANTHER" id="PTHR48081:SF33">
    <property type="entry name" value="KYNURENINE FORMAMIDASE"/>
    <property type="match status" value="1"/>
</dbReference>
<gene>
    <name evidence="3" type="ORF">PLICRDRAFT_45612</name>
</gene>
<dbReference type="InterPro" id="IPR050300">
    <property type="entry name" value="GDXG_lipolytic_enzyme"/>
</dbReference>
<name>A0A0C9T993_PLICR</name>
<keyword evidence="1" id="KW-0378">Hydrolase</keyword>
<evidence type="ECO:0000259" key="2">
    <source>
        <dbReference type="Pfam" id="PF20434"/>
    </source>
</evidence>
<dbReference type="SUPFAM" id="SSF53474">
    <property type="entry name" value="alpha/beta-Hydrolases"/>
    <property type="match status" value="1"/>
</dbReference>
<dbReference type="InterPro" id="IPR029058">
    <property type="entry name" value="AB_hydrolase_fold"/>
</dbReference>
<dbReference type="OrthoDB" id="433474at2759"/>